<evidence type="ECO:0000256" key="2">
    <source>
        <dbReference type="ARBA" id="ARBA00022490"/>
    </source>
</evidence>
<keyword evidence="4" id="KW-0969">Cilium</keyword>
<dbReference type="GO" id="GO:0005879">
    <property type="term" value="C:axonemal microtubule"/>
    <property type="evidence" value="ECO:0007669"/>
    <property type="project" value="TreeGrafter"/>
</dbReference>
<comment type="subcellular location">
    <subcellularLocation>
        <location evidence="1">Cytoplasm</location>
        <location evidence="1">Cytoskeleton</location>
        <location evidence="1">Flagellum axoneme</location>
    </subcellularLocation>
</comment>
<sequence length="217" mass="25059">MQKMENFHDKWSQPGWRIEQKYSNKVLIGNWAEEKLQFARECKTANSTNRQDYTPHMLHRPDVAMRRKALHRSEGVPTRLLLSHHDVPSSHYLVTLYDESYGRQASSSLPTLRSWHPDKLAWVPERSDHPVQGPPTKFGLAESWPAHMQQQRAVVPTLSVYKASYPLHPINTFCHSRHVSMPKRLSSSQHPANHSNRDLALKHRPCRQVSSNPASLL</sequence>
<keyword evidence="11" id="KW-1185">Reference proteome</keyword>
<accession>A0AAN9CBI1</accession>
<evidence type="ECO:0000256" key="7">
    <source>
        <dbReference type="ARBA" id="ARBA00035003"/>
    </source>
</evidence>
<keyword evidence="5" id="KW-0206">Cytoskeleton</keyword>
<evidence type="ECO:0000256" key="4">
    <source>
        <dbReference type="ARBA" id="ARBA00023069"/>
    </source>
</evidence>
<dbReference type="InterPro" id="IPR037662">
    <property type="entry name" value="CFAP68/107"/>
</dbReference>
<gene>
    <name evidence="10" type="ORF">R3I93_020297</name>
</gene>
<dbReference type="GO" id="GO:0030317">
    <property type="term" value="P:flagellated sperm motility"/>
    <property type="evidence" value="ECO:0007669"/>
    <property type="project" value="InterPro"/>
</dbReference>
<evidence type="ECO:0000256" key="5">
    <source>
        <dbReference type="ARBA" id="ARBA00023212"/>
    </source>
</evidence>
<dbReference type="InterPro" id="IPR054709">
    <property type="entry name" value="CFAP107"/>
</dbReference>
<protein>
    <submittedName>
        <fullName evidence="10">Uncharacterized protein</fullName>
    </submittedName>
</protein>
<keyword evidence="3" id="KW-0282">Flagellum</keyword>
<proteinExistence type="predicted"/>
<evidence type="ECO:0000313" key="11">
    <source>
        <dbReference type="Proteomes" id="UP001364617"/>
    </source>
</evidence>
<evidence type="ECO:0000256" key="8">
    <source>
        <dbReference type="ARBA" id="ARBA00046435"/>
    </source>
</evidence>
<comment type="caution">
    <text evidence="10">The sequence shown here is derived from an EMBL/GenBank/DDBJ whole genome shotgun (WGS) entry which is preliminary data.</text>
</comment>
<evidence type="ECO:0000256" key="9">
    <source>
        <dbReference type="SAM" id="MobiDB-lite"/>
    </source>
</evidence>
<evidence type="ECO:0000313" key="10">
    <source>
        <dbReference type="EMBL" id="KAK7127671.1"/>
    </source>
</evidence>
<comment type="subunit">
    <text evidence="8">Microtubule inner protein component of sperm flagellar doublet microtubules.</text>
</comment>
<keyword evidence="2" id="KW-0963">Cytoplasm</keyword>
<feature type="region of interest" description="Disordered" evidence="9">
    <location>
        <begin position="181"/>
        <end position="217"/>
    </location>
</feature>
<reference evidence="10 11" key="1">
    <citation type="submission" date="2024-02" db="EMBL/GenBank/DDBJ databases">
        <title>Chromosome-level genome assembly of the Eurasian Minnow (Phoxinus phoxinus).</title>
        <authorList>
            <person name="Oriowo T.O."/>
            <person name="Martin S."/>
            <person name="Stange M."/>
            <person name="Chrysostomakis Y."/>
            <person name="Brown T."/>
            <person name="Winkler S."/>
            <person name="Kukowka S."/>
            <person name="Myers E.W."/>
            <person name="Bohne A."/>
        </authorList>
    </citation>
    <scope>NUCLEOTIDE SEQUENCE [LARGE SCALE GENOMIC DNA]</scope>
    <source>
        <strain evidence="10">ZFMK-TIS-60720</strain>
        <tissue evidence="10">Whole Organism</tissue>
    </source>
</reference>
<dbReference type="Proteomes" id="UP001364617">
    <property type="component" value="Unassembled WGS sequence"/>
</dbReference>
<keyword evidence="6" id="KW-0966">Cell projection</keyword>
<evidence type="ECO:0000256" key="1">
    <source>
        <dbReference type="ARBA" id="ARBA00004611"/>
    </source>
</evidence>
<evidence type="ECO:0000256" key="3">
    <source>
        <dbReference type="ARBA" id="ARBA00022846"/>
    </source>
</evidence>
<dbReference type="PANTHER" id="PTHR31180:SF2">
    <property type="entry name" value="CILIA- AND FLAGELLA-ASSOCIATED PROTEIN 107"/>
    <property type="match status" value="1"/>
</dbReference>
<dbReference type="Pfam" id="PF22595">
    <property type="entry name" value="CFAP107"/>
    <property type="match status" value="1"/>
</dbReference>
<dbReference type="PANTHER" id="PTHR31180">
    <property type="entry name" value="CILIA- AND FLAGELLA-ASSOCIATED PROTEIN 107-RELATED"/>
    <property type="match status" value="1"/>
</dbReference>
<name>A0AAN9CBI1_9TELE</name>
<dbReference type="AlphaFoldDB" id="A0AAN9CBI1"/>
<feature type="compositionally biased region" description="Polar residues" evidence="9">
    <location>
        <begin position="185"/>
        <end position="194"/>
    </location>
</feature>
<dbReference type="EMBL" id="JAYKXH010000022">
    <property type="protein sequence ID" value="KAK7127671.1"/>
    <property type="molecule type" value="Genomic_DNA"/>
</dbReference>
<organism evidence="10 11">
    <name type="scientific">Phoxinus phoxinus</name>
    <name type="common">Eurasian minnow</name>
    <dbReference type="NCBI Taxonomy" id="58324"/>
    <lineage>
        <taxon>Eukaryota</taxon>
        <taxon>Metazoa</taxon>
        <taxon>Chordata</taxon>
        <taxon>Craniata</taxon>
        <taxon>Vertebrata</taxon>
        <taxon>Euteleostomi</taxon>
        <taxon>Actinopterygii</taxon>
        <taxon>Neopterygii</taxon>
        <taxon>Teleostei</taxon>
        <taxon>Ostariophysi</taxon>
        <taxon>Cypriniformes</taxon>
        <taxon>Leuciscidae</taxon>
        <taxon>Phoxininae</taxon>
        <taxon>Phoxinus</taxon>
    </lineage>
</organism>
<evidence type="ECO:0000256" key="6">
    <source>
        <dbReference type="ARBA" id="ARBA00023273"/>
    </source>
</evidence>
<feature type="compositionally biased region" description="Polar residues" evidence="9">
    <location>
        <begin position="208"/>
        <end position="217"/>
    </location>
</feature>
<comment type="function">
    <text evidence="7">Microtubule inner protein (MIP) part of the dynein-decorated doublet microtubules (DMTs) in cilia axoneme, which is required for motile cilia beating.</text>
</comment>